<dbReference type="InterPro" id="IPR023772">
    <property type="entry name" value="DNA-bd_HTH_TetR-type_CS"/>
</dbReference>
<sequence length="216" mass="25773">MVTEIKSNFYKLNDDKRELIINAAIKEFVQNGFDKASTNEIVKEAQISKGSLFNYFKSKKDLYVYVFEYSVQIIEQLYEQIDLTETDLFKRLEHIGIQKMYIQKKYPHVFDFLAQSVQEDSAEVKEIINSKVDAIYARGTKIIYQDIDYSKFREDLDIEKAIEILNWTMFGFGEKATRQINTFEDMAEFGEQYLKEWEIYAEILKYSFYKNEFRVN</sequence>
<organism evidence="6 7">
    <name type="scientific">Thalassobacillus devorans</name>
    <dbReference type="NCBI Taxonomy" id="279813"/>
    <lineage>
        <taxon>Bacteria</taxon>
        <taxon>Bacillati</taxon>
        <taxon>Bacillota</taxon>
        <taxon>Bacilli</taxon>
        <taxon>Bacillales</taxon>
        <taxon>Bacillaceae</taxon>
        <taxon>Thalassobacillus</taxon>
    </lineage>
</organism>
<feature type="domain" description="HTH tetR-type" evidence="5">
    <location>
        <begin position="14"/>
        <end position="74"/>
    </location>
</feature>
<reference evidence="7" key="1">
    <citation type="journal article" date="2019" name="Int. J. Syst. Evol. Microbiol.">
        <title>The Global Catalogue of Microorganisms (GCM) 10K type strain sequencing project: providing services to taxonomists for standard genome sequencing and annotation.</title>
        <authorList>
            <consortium name="The Broad Institute Genomics Platform"/>
            <consortium name="The Broad Institute Genome Sequencing Center for Infectious Disease"/>
            <person name="Wu L."/>
            <person name="Ma J."/>
        </authorList>
    </citation>
    <scope>NUCLEOTIDE SEQUENCE [LARGE SCALE GENOMIC DNA]</scope>
    <source>
        <strain evidence="7">CCM 7282</strain>
    </source>
</reference>
<keyword evidence="7" id="KW-1185">Reference proteome</keyword>
<keyword evidence="1" id="KW-0805">Transcription regulation</keyword>
<proteinExistence type="predicted"/>
<evidence type="ECO:0000256" key="1">
    <source>
        <dbReference type="ARBA" id="ARBA00023015"/>
    </source>
</evidence>
<dbReference type="PANTHER" id="PTHR47506">
    <property type="entry name" value="TRANSCRIPTIONAL REGULATORY PROTEIN"/>
    <property type="match status" value="1"/>
</dbReference>
<feature type="DNA-binding region" description="H-T-H motif" evidence="4">
    <location>
        <begin position="37"/>
        <end position="56"/>
    </location>
</feature>
<dbReference type="RefSeq" id="WP_082412016.1">
    <property type="nucleotide sequence ID" value="NZ_BMCJ01000001.1"/>
</dbReference>
<dbReference type="InterPro" id="IPR036271">
    <property type="entry name" value="Tet_transcr_reg_TetR-rel_C_sf"/>
</dbReference>
<protein>
    <submittedName>
        <fullName evidence="6">TetR family transcriptional regulator</fullName>
    </submittedName>
</protein>
<keyword evidence="3" id="KW-0804">Transcription</keyword>
<evidence type="ECO:0000256" key="2">
    <source>
        <dbReference type="ARBA" id="ARBA00023125"/>
    </source>
</evidence>
<accession>A0ABQ1NHF8</accession>
<evidence type="ECO:0000313" key="7">
    <source>
        <dbReference type="Proteomes" id="UP000619534"/>
    </source>
</evidence>
<dbReference type="Gene3D" id="1.10.10.60">
    <property type="entry name" value="Homeodomain-like"/>
    <property type="match status" value="1"/>
</dbReference>
<dbReference type="InterPro" id="IPR009057">
    <property type="entry name" value="Homeodomain-like_sf"/>
</dbReference>
<evidence type="ECO:0000259" key="5">
    <source>
        <dbReference type="PROSITE" id="PS50977"/>
    </source>
</evidence>
<dbReference type="PANTHER" id="PTHR47506:SF6">
    <property type="entry name" value="HTH-TYPE TRANSCRIPTIONAL REPRESSOR NEMR"/>
    <property type="match status" value="1"/>
</dbReference>
<evidence type="ECO:0000256" key="3">
    <source>
        <dbReference type="ARBA" id="ARBA00023163"/>
    </source>
</evidence>
<dbReference type="Gene3D" id="1.10.357.10">
    <property type="entry name" value="Tetracycline Repressor, domain 2"/>
    <property type="match status" value="1"/>
</dbReference>
<comment type="caution">
    <text evidence="6">The sequence shown here is derived from an EMBL/GenBank/DDBJ whole genome shotgun (WGS) entry which is preliminary data.</text>
</comment>
<dbReference type="EMBL" id="BMCJ01000001">
    <property type="protein sequence ID" value="GGC77130.1"/>
    <property type="molecule type" value="Genomic_DNA"/>
</dbReference>
<name>A0ABQ1NHF8_9BACI</name>
<dbReference type="InterPro" id="IPR001647">
    <property type="entry name" value="HTH_TetR"/>
</dbReference>
<dbReference type="PROSITE" id="PS50977">
    <property type="entry name" value="HTH_TETR_2"/>
    <property type="match status" value="1"/>
</dbReference>
<gene>
    <name evidence="6" type="ORF">GCM10007216_04540</name>
</gene>
<evidence type="ECO:0000256" key="4">
    <source>
        <dbReference type="PROSITE-ProRule" id="PRU00335"/>
    </source>
</evidence>
<evidence type="ECO:0000313" key="6">
    <source>
        <dbReference type="EMBL" id="GGC77130.1"/>
    </source>
</evidence>
<dbReference type="Proteomes" id="UP000619534">
    <property type="component" value="Unassembled WGS sequence"/>
</dbReference>
<dbReference type="PROSITE" id="PS01081">
    <property type="entry name" value="HTH_TETR_1"/>
    <property type="match status" value="1"/>
</dbReference>
<dbReference type="SUPFAM" id="SSF46689">
    <property type="entry name" value="Homeodomain-like"/>
    <property type="match status" value="1"/>
</dbReference>
<dbReference type="SUPFAM" id="SSF48498">
    <property type="entry name" value="Tetracyclin repressor-like, C-terminal domain"/>
    <property type="match status" value="1"/>
</dbReference>
<keyword evidence="2 4" id="KW-0238">DNA-binding</keyword>
<dbReference type="PRINTS" id="PR00455">
    <property type="entry name" value="HTHTETR"/>
</dbReference>
<dbReference type="Pfam" id="PF00440">
    <property type="entry name" value="TetR_N"/>
    <property type="match status" value="1"/>
</dbReference>